<dbReference type="PROSITE" id="PS00862">
    <property type="entry name" value="OX2_COVAL_FAD"/>
    <property type="match status" value="1"/>
</dbReference>
<name>A0A1V3WK26_MYCKA</name>
<dbReference type="PANTHER" id="PTHR42973:SF39">
    <property type="entry name" value="FAD-BINDING PCMH-TYPE DOMAIN-CONTAINING PROTEIN"/>
    <property type="match status" value="1"/>
</dbReference>
<comment type="cofactor">
    <cofactor evidence="1">
        <name>FAD</name>
        <dbReference type="ChEBI" id="CHEBI:57692"/>
    </cofactor>
</comment>
<gene>
    <name evidence="7" type="ORF">BZL30_7695</name>
</gene>
<evidence type="ECO:0000313" key="8">
    <source>
        <dbReference type="Proteomes" id="UP000189229"/>
    </source>
</evidence>
<evidence type="ECO:0000256" key="1">
    <source>
        <dbReference type="ARBA" id="ARBA00001974"/>
    </source>
</evidence>
<dbReference type="AlphaFoldDB" id="A0A1V3WK26"/>
<keyword evidence="5" id="KW-0560">Oxidoreductase</keyword>
<evidence type="ECO:0000256" key="3">
    <source>
        <dbReference type="ARBA" id="ARBA00022630"/>
    </source>
</evidence>
<dbReference type="Gene3D" id="3.30.465.10">
    <property type="match status" value="1"/>
</dbReference>
<comment type="similarity">
    <text evidence="2">Belongs to the oxygen-dependent FAD-linked oxidoreductase family.</text>
</comment>
<dbReference type="GO" id="GO:0016491">
    <property type="term" value="F:oxidoreductase activity"/>
    <property type="evidence" value="ECO:0007669"/>
    <property type="project" value="UniProtKB-KW"/>
</dbReference>
<organism evidence="7 8">
    <name type="scientific">Mycobacterium kansasii</name>
    <dbReference type="NCBI Taxonomy" id="1768"/>
    <lineage>
        <taxon>Bacteria</taxon>
        <taxon>Bacillati</taxon>
        <taxon>Actinomycetota</taxon>
        <taxon>Actinomycetes</taxon>
        <taxon>Mycobacteriales</taxon>
        <taxon>Mycobacteriaceae</taxon>
        <taxon>Mycobacterium</taxon>
    </lineage>
</organism>
<dbReference type="Pfam" id="PF01565">
    <property type="entry name" value="FAD_binding_4"/>
    <property type="match status" value="1"/>
</dbReference>
<evidence type="ECO:0000259" key="6">
    <source>
        <dbReference type="PROSITE" id="PS51387"/>
    </source>
</evidence>
<proteinExistence type="inferred from homology"/>
<feature type="domain" description="FAD-binding PCMH-type" evidence="6">
    <location>
        <begin position="66"/>
        <end position="238"/>
    </location>
</feature>
<dbReference type="InterPro" id="IPR006094">
    <property type="entry name" value="Oxid_FAD_bind_N"/>
</dbReference>
<evidence type="ECO:0000256" key="4">
    <source>
        <dbReference type="ARBA" id="ARBA00022827"/>
    </source>
</evidence>
<sequence length="256" mass="25444">MISRQAFLRGAVGALATSAVFGHVRAAADPSSGWTGLASSIGGRVLLPDSGGSFTSGKQIFNSLYNGSNPAAVVTVTSQADVEKAVAFAAANKLKIAPRGGGHSYIGASAAAGAMVIDLRGLTGGVNFDSATGNVTMPAATDLYAVQQALAGAGRAIPTGSCPTVGVGGLTLGGGMGADSRHAGLTCDALRSATVVLPGGETVTASADDHPDLFWALRGGGGGNFGVTTSMTFATFPTADSDVVRVDFAPRRRPRC</sequence>
<dbReference type="GO" id="GO:0071949">
    <property type="term" value="F:FAD binding"/>
    <property type="evidence" value="ECO:0007669"/>
    <property type="project" value="InterPro"/>
</dbReference>
<accession>A0A1V3WK26</accession>
<dbReference type="Proteomes" id="UP000189229">
    <property type="component" value="Unassembled WGS sequence"/>
</dbReference>
<dbReference type="InterPro" id="IPR016169">
    <property type="entry name" value="FAD-bd_PCMH_sub2"/>
</dbReference>
<evidence type="ECO:0000313" key="7">
    <source>
        <dbReference type="EMBL" id="OOK67310.1"/>
    </source>
</evidence>
<dbReference type="InterPro" id="IPR006093">
    <property type="entry name" value="Oxy_OxRdtase_FAD_BS"/>
</dbReference>
<reference evidence="7 8" key="1">
    <citation type="submission" date="2017-02" db="EMBL/GenBank/DDBJ databases">
        <title>Complete genome sequences of Mycobacterium kansasii strains isolated from rhesus macaques.</title>
        <authorList>
            <person name="Panda A."/>
            <person name="Nagaraj S."/>
            <person name="Zhao X."/>
            <person name="Tettelin H."/>
            <person name="Detolla L.J."/>
        </authorList>
    </citation>
    <scope>NUCLEOTIDE SEQUENCE [LARGE SCALE GENOMIC DNA]</scope>
    <source>
        <strain evidence="7 8">11-3813</strain>
    </source>
</reference>
<dbReference type="PANTHER" id="PTHR42973">
    <property type="entry name" value="BINDING OXIDOREDUCTASE, PUTATIVE (AFU_ORTHOLOGUE AFUA_1G17690)-RELATED"/>
    <property type="match status" value="1"/>
</dbReference>
<evidence type="ECO:0000256" key="5">
    <source>
        <dbReference type="ARBA" id="ARBA00023002"/>
    </source>
</evidence>
<keyword evidence="3" id="KW-0285">Flavoprotein</keyword>
<evidence type="ECO:0000256" key="2">
    <source>
        <dbReference type="ARBA" id="ARBA00005466"/>
    </source>
</evidence>
<dbReference type="EMBL" id="MVBM01000008">
    <property type="protein sequence ID" value="OOK67310.1"/>
    <property type="molecule type" value="Genomic_DNA"/>
</dbReference>
<protein>
    <submittedName>
        <fullName evidence="7">FAD binding domain protein</fullName>
    </submittedName>
</protein>
<keyword evidence="4" id="KW-0274">FAD</keyword>
<dbReference type="PROSITE" id="PS51387">
    <property type="entry name" value="FAD_PCMH"/>
    <property type="match status" value="1"/>
</dbReference>
<dbReference type="InterPro" id="IPR050416">
    <property type="entry name" value="FAD-linked_Oxidoreductase"/>
</dbReference>
<comment type="caution">
    <text evidence="7">The sequence shown here is derived from an EMBL/GenBank/DDBJ whole genome shotgun (WGS) entry which is preliminary data.</text>
</comment>
<dbReference type="InterPro" id="IPR036318">
    <property type="entry name" value="FAD-bd_PCMH-like_sf"/>
</dbReference>
<dbReference type="InterPro" id="IPR016166">
    <property type="entry name" value="FAD-bd_PCMH"/>
</dbReference>
<dbReference type="SUPFAM" id="SSF56176">
    <property type="entry name" value="FAD-binding/transporter-associated domain-like"/>
    <property type="match status" value="1"/>
</dbReference>